<dbReference type="GO" id="GO:0051301">
    <property type="term" value="P:cell division"/>
    <property type="evidence" value="ECO:0007669"/>
    <property type="project" value="UniProtKB-KW"/>
</dbReference>
<evidence type="ECO:0000256" key="10">
    <source>
        <dbReference type="SAM" id="MobiDB-lite"/>
    </source>
</evidence>
<feature type="domain" description="Tyr recombinase" evidence="11">
    <location>
        <begin position="156"/>
        <end position="339"/>
    </location>
</feature>
<keyword evidence="6 9" id="KW-0238">DNA-binding</keyword>
<dbReference type="GO" id="GO:0005737">
    <property type="term" value="C:cytoplasm"/>
    <property type="evidence" value="ECO:0007669"/>
    <property type="project" value="UniProtKB-SubCell"/>
</dbReference>
<dbReference type="InterPro" id="IPR010998">
    <property type="entry name" value="Integrase_recombinase_N"/>
</dbReference>
<sequence>MSSVPRGRRDLGLSGTTLERRDPPPCELENGTTRSRASSHQPVSMCNVTAMDASATVESYLLDLRRRGRREHTVRGYGTDLARLVDCAAETGGTLDAAAVSTYTAWARGAAPATTARRLSALRGLLRWCGQDALLSGVKEAHGSADRVGSAASSGEPTHAATRDDVENVLAVIPRQADRDQLLYRVLARLGLRPGEALALRIEDYDEAGRCLQVPGWGGVRRRVLVDDRQVLLRMSNLIRVSGRTSGALFTAPGREVPLRYQSVLARWNRYCAAAGVTVRLSDLRRLHAVELLAGGVPEAIVRDRLGQQSGSLTGGPAGPSTQESDEALCAWHARAAAASQTVESDPVRTDRAG</sequence>
<protein>
    <submittedName>
        <fullName evidence="13">Tyrosine-type recombinase/integrase</fullName>
    </submittedName>
</protein>
<evidence type="ECO:0000256" key="1">
    <source>
        <dbReference type="ARBA" id="ARBA00004496"/>
    </source>
</evidence>
<dbReference type="Pfam" id="PF02899">
    <property type="entry name" value="Phage_int_SAM_1"/>
    <property type="match status" value="1"/>
</dbReference>
<dbReference type="InterPro" id="IPR011010">
    <property type="entry name" value="DNA_brk_join_enz"/>
</dbReference>
<comment type="subcellular location">
    <subcellularLocation>
        <location evidence="1">Cytoplasm</location>
    </subcellularLocation>
</comment>
<feature type="region of interest" description="Disordered" evidence="10">
    <location>
        <begin position="308"/>
        <end position="327"/>
    </location>
</feature>
<dbReference type="OrthoDB" id="9803188at2"/>
<dbReference type="PANTHER" id="PTHR30349:SF77">
    <property type="entry name" value="TYROSINE RECOMBINASE XERC"/>
    <property type="match status" value="1"/>
</dbReference>
<evidence type="ECO:0000259" key="11">
    <source>
        <dbReference type="PROSITE" id="PS51898"/>
    </source>
</evidence>
<evidence type="ECO:0000256" key="8">
    <source>
        <dbReference type="ARBA" id="ARBA00023306"/>
    </source>
</evidence>
<dbReference type="KEGG" id="huw:FPZ11_11845"/>
<accession>A0A5B8M6X9</accession>
<dbReference type="GO" id="GO:0003677">
    <property type="term" value="F:DNA binding"/>
    <property type="evidence" value="ECO:0007669"/>
    <property type="project" value="UniProtKB-UniRule"/>
</dbReference>
<evidence type="ECO:0000259" key="12">
    <source>
        <dbReference type="PROSITE" id="PS51900"/>
    </source>
</evidence>
<dbReference type="PROSITE" id="PS51898">
    <property type="entry name" value="TYR_RECOMBINASE"/>
    <property type="match status" value="1"/>
</dbReference>
<feature type="compositionally biased region" description="Polar residues" evidence="10">
    <location>
        <begin position="30"/>
        <end position="43"/>
    </location>
</feature>
<evidence type="ECO:0000256" key="2">
    <source>
        <dbReference type="ARBA" id="ARBA00022490"/>
    </source>
</evidence>
<dbReference type="SUPFAM" id="SSF56349">
    <property type="entry name" value="DNA breaking-rejoining enzymes"/>
    <property type="match status" value="1"/>
</dbReference>
<dbReference type="InterPro" id="IPR002104">
    <property type="entry name" value="Integrase_catalytic"/>
</dbReference>
<dbReference type="InterPro" id="IPR044068">
    <property type="entry name" value="CB"/>
</dbReference>
<evidence type="ECO:0000256" key="4">
    <source>
        <dbReference type="ARBA" id="ARBA00022829"/>
    </source>
</evidence>
<dbReference type="Gene3D" id="1.10.150.130">
    <property type="match status" value="1"/>
</dbReference>
<evidence type="ECO:0000256" key="5">
    <source>
        <dbReference type="ARBA" id="ARBA00022908"/>
    </source>
</evidence>
<dbReference type="InterPro" id="IPR013762">
    <property type="entry name" value="Integrase-like_cat_sf"/>
</dbReference>
<dbReference type="InterPro" id="IPR050090">
    <property type="entry name" value="Tyrosine_recombinase_XerCD"/>
</dbReference>
<feature type="region of interest" description="Disordered" evidence="10">
    <location>
        <begin position="1"/>
        <end position="43"/>
    </location>
</feature>
<evidence type="ECO:0000313" key="13">
    <source>
        <dbReference type="EMBL" id="QDZ15362.1"/>
    </source>
</evidence>
<keyword evidence="7" id="KW-0233">DNA recombination</keyword>
<dbReference type="PANTHER" id="PTHR30349">
    <property type="entry name" value="PHAGE INTEGRASE-RELATED"/>
    <property type="match status" value="1"/>
</dbReference>
<evidence type="ECO:0000256" key="6">
    <source>
        <dbReference type="ARBA" id="ARBA00023125"/>
    </source>
</evidence>
<dbReference type="Proteomes" id="UP000320216">
    <property type="component" value="Chromosome"/>
</dbReference>
<dbReference type="GO" id="GO:0007059">
    <property type="term" value="P:chromosome segregation"/>
    <property type="evidence" value="ECO:0007669"/>
    <property type="project" value="UniProtKB-KW"/>
</dbReference>
<proteinExistence type="predicted"/>
<dbReference type="CDD" id="cd00397">
    <property type="entry name" value="DNA_BRE_C"/>
    <property type="match status" value="1"/>
</dbReference>
<keyword evidence="2" id="KW-0963">Cytoplasm</keyword>
<dbReference type="GO" id="GO:0006310">
    <property type="term" value="P:DNA recombination"/>
    <property type="evidence" value="ECO:0007669"/>
    <property type="project" value="UniProtKB-KW"/>
</dbReference>
<dbReference type="Gene3D" id="1.10.443.10">
    <property type="entry name" value="Intergrase catalytic core"/>
    <property type="match status" value="1"/>
</dbReference>
<dbReference type="EMBL" id="CP042305">
    <property type="protein sequence ID" value="QDZ15362.1"/>
    <property type="molecule type" value="Genomic_DNA"/>
</dbReference>
<name>A0A5B8M6X9_9MICO</name>
<dbReference type="InterPro" id="IPR004107">
    <property type="entry name" value="Integrase_SAM-like_N"/>
</dbReference>
<keyword evidence="4" id="KW-0159">Chromosome partition</keyword>
<keyword evidence="5" id="KW-0229">DNA integration</keyword>
<dbReference type="PROSITE" id="PS51900">
    <property type="entry name" value="CB"/>
    <property type="match status" value="1"/>
</dbReference>
<keyword evidence="8" id="KW-0131">Cell cycle</keyword>
<dbReference type="RefSeq" id="WP_146321167.1">
    <property type="nucleotide sequence ID" value="NZ_CP042305.1"/>
</dbReference>
<evidence type="ECO:0000256" key="7">
    <source>
        <dbReference type="ARBA" id="ARBA00023172"/>
    </source>
</evidence>
<dbReference type="GO" id="GO:0015074">
    <property type="term" value="P:DNA integration"/>
    <property type="evidence" value="ECO:0007669"/>
    <property type="project" value="UniProtKB-KW"/>
</dbReference>
<evidence type="ECO:0000256" key="3">
    <source>
        <dbReference type="ARBA" id="ARBA00022618"/>
    </source>
</evidence>
<evidence type="ECO:0000313" key="14">
    <source>
        <dbReference type="Proteomes" id="UP000320216"/>
    </source>
</evidence>
<reference evidence="13 14" key="1">
    <citation type="submission" date="2019-07" db="EMBL/GenBank/DDBJ databases">
        <title>Full genome sequence of Humibacter sp. WJ7-1.</title>
        <authorList>
            <person name="Im W.-T."/>
        </authorList>
    </citation>
    <scope>NUCLEOTIDE SEQUENCE [LARGE SCALE GENOMIC DNA]</scope>
    <source>
        <strain evidence="13 14">WJ7-1</strain>
    </source>
</reference>
<evidence type="ECO:0000256" key="9">
    <source>
        <dbReference type="PROSITE-ProRule" id="PRU01248"/>
    </source>
</evidence>
<feature type="domain" description="Core-binding (CB)" evidence="12">
    <location>
        <begin position="51"/>
        <end position="130"/>
    </location>
</feature>
<dbReference type="Pfam" id="PF00589">
    <property type="entry name" value="Phage_integrase"/>
    <property type="match status" value="1"/>
</dbReference>
<keyword evidence="14" id="KW-1185">Reference proteome</keyword>
<gene>
    <name evidence="13" type="ORF">FPZ11_11845</name>
</gene>
<organism evidence="13 14">
    <name type="scientific">Humibacter ginsenosidimutans</name>
    <dbReference type="NCBI Taxonomy" id="2599293"/>
    <lineage>
        <taxon>Bacteria</taxon>
        <taxon>Bacillati</taxon>
        <taxon>Actinomycetota</taxon>
        <taxon>Actinomycetes</taxon>
        <taxon>Micrococcales</taxon>
        <taxon>Microbacteriaceae</taxon>
        <taxon>Humibacter</taxon>
    </lineage>
</organism>
<dbReference type="AlphaFoldDB" id="A0A5B8M6X9"/>
<keyword evidence="3" id="KW-0132">Cell division</keyword>